<dbReference type="HOGENOM" id="CLU_133188_0_0_9"/>
<evidence type="ECO:0000313" key="3">
    <source>
        <dbReference type="Proteomes" id="UP000004846"/>
    </source>
</evidence>
<reference evidence="2 3" key="1">
    <citation type="submission" date="2010-07" db="EMBL/GenBank/DDBJ databases">
        <authorList>
            <person name="Sid Ahmed O."/>
        </authorList>
    </citation>
    <scope>NUCLEOTIDE SEQUENCE [LARGE SCALE GENOMIC DNA]</scope>
    <source>
        <strain evidence="2 3">TX4248</strain>
    </source>
</reference>
<accession>A0A125W423</accession>
<feature type="transmembrane region" description="Helical" evidence="1">
    <location>
        <begin position="30"/>
        <end position="60"/>
    </location>
</feature>
<evidence type="ECO:0000256" key="1">
    <source>
        <dbReference type="SAM" id="Phobius"/>
    </source>
</evidence>
<evidence type="ECO:0000313" key="2">
    <source>
        <dbReference type="EMBL" id="EFM82149.1"/>
    </source>
</evidence>
<protein>
    <submittedName>
        <fullName evidence="2">Uncharacterized protein</fullName>
    </submittedName>
</protein>
<proteinExistence type="predicted"/>
<feature type="transmembrane region" description="Helical" evidence="1">
    <location>
        <begin position="106"/>
        <end position="130"/>
    </location>
</feature>
<keyword evidence="1" id="KW-1133">Transmembrane helix</keyword>
<dbReference type="Proteomes" id="UP000004846">
    <property type="component" value="Unassembled WGS sequence"/>
</dbReference>
<gene>
    <name evidence="2" type="ORF">HMPREF9498_02281</name>
</gene>
<organism evidence="2 3">
    <name type="scientific">Enterococcus faecalis TX4248</name>
    <dbReference type="NCBI Taxonomy" id="749495"/>
    <lineage>
        <taxon>Bacteria</taxon>
        <taxon>Bacillati</taxon>
        <taxon>Bacillota</taxon>
        <taxon>Bacilli</taxon>
        <taxon>Lactobacillales</taxon>
        <taxon>Enterococcaceae</taxon>
        <taxon>Enterococcus</taxon>
    </lineage>
</organism>
<comment type="caution">
    <text evidence="2">The sequence shown here is derived from an EMBL/GenBank/DDBJ whole genome shotgun (WGS) entry which is preliminary data.</text>
</comment>
<dbReference type="RefSeq" id="WP_002363210.1">
    <property type="nucleotide sequence ID" value="NZ_GL454471.1"/>
</dbReference>
<keyword evidence="1" id="KW-0472">Membrane</keyword>
<dbReference type="AlphaFoldDB" id="A0A125W423"/>
<name>A0A125W423_ENTFL</name>
<feature type="transmembrane region" description="Helical" evidence="1">
    <location>
        <begin position="142"/>
        <end position="164"/>
    </location>
</feature>
<feature type="transmembrane region" description="Helical" evidence="1">
    <location>
        <begin position="67"/>
        <end position="86"/>
    </location>
</feature>
<keyword evidence="1" id="KW-0812">Transmembrane</keyword>
<dbReference type="EMBL" id="AEBR01000076">
    <property type="protein sequence ID" value="EFM82149.1"/>
    <property type="molecule type" value="Genomic_DNA"/>
</dbReference>
<sequence>MIELILLLSVILLGLLIGNKRVDKWLFLKALLLFSVMLSVSILISVAMYLLLTMVVANVIGQRLESLFLLGIVVIISTSLLLYFLLNLTTKKIVLPIALMKIIEYYIQWVLIYVTIYQVIFDQFIVSSEVKNTLQGTIDEPVAIIIVILPSFISIWIAVVLFRLRMEEL</sequence>